<gene>
    <name evidence="5" type="ORF">NEMVEDRAFT_v1g200212</name>
</gene>
<evidence type="ECO:0000256" key="1">
    <source>
        <dbReference type="ARBA" id="ARBA00022801"/>
    </source>
</evidence>
<accession>A7RPM0</accession>
<evidence type="ECO:0000313" key="5">
    <source>
        <dbReference type="EMBL" id="EDO46532.1"/>
    </source>
</evidence>
<organism evidence="5 6">
    <name type="scientific">Nematostella vectensis</name>
    <name type="common">Starlet sea anemone</name>
    <dbReference type="NCBI Taxonomy" id="45351"/>
    <lineage>
        <taxon>Eukaryota</taxon>
        <taxon>Metazoa</taxon>
        <taxon>Cnidaria</taxon>
        <taxon>Anthozoa</taxon>
        <taxon>Hexacorallia</taxon>
        <taxon>Actiniaria</taxon>
        <taxon>Edwardsiidae</taxon>
        <taxon>Nematostella</taxon>
    </lineage>
</organism>
<dbReference type="eggNOG" id="KOG2037">
    <property type="taxonomic scope" value="Eukaryota"/>
</dbReference>
<proteinExistence type="predicted"/>
<keyword evidence="6" id="KW-1185">Reference proteome</keyword>
<feature type="domain" description="Guanylate-binding protein/Atlastin C-terminal" evidence="4">
    <location>
        <begin position="186"/>
        <end position="441"/>
    </location>
</feature>
<sequence length="586" mass="66991">MVKTAVPLILPDNFSWNEATGQYTKLGEERKSLVVIPRALKLLRDIKGPVCVVSIAGPCRKGKSYIISKAFNLGEIFPLGHLMDPETMGIWLYVVDQKFKDANGREVLNAEERGPAKAQKAAESILKFFPGFDAFKLPPPSDDPDIIQRINEEAVQDKLSPRFLEGVEQFKNILHPRLVAKTSFNEGELVSGEALSALVQLYTESLNTPGTVPNVQSAWDTFIQTKCTEVMEAAKRLYKKEMTSRMEGKLPCDNDVIRQAHLDALDDSLTMFRTETYGLSAHSVENFLNQLTEQANDVMAGFLEENKHLTEKLCQHLVVELKESKLDPVLARLRGPQGHQLKFAEIIAAFSAIEQEYRTRARGAKDVCASVFFAYHPHLQKEMEQHMEQLQALKDYDERLTQEQAEKAAMEDHRQRLEVCGVGLGVTQEQAEKAAMEDHRQRLEVCGVGLGVTQEQAEKAAMEELRQRVGEEKNRLEDEKRVKEREFALMIEKQEEDKMRLQEQFEENMRNQREQMVNMMEANQEELRREREVITQQNRNLENVMESMREMMGKRDEEMSRIMERMVEIANRPTPPPPKGGSCIIL</sequence>
<dbReference type="AlphaFoldDB" id="A7RPM0"/>
<dbReference type="InterPro" id="IPR027417">
    <property type="entry name" value="P-loop_NTPase"/>
</dbReference>
<name>A7RPM0_NEMVE</name>
<dbReference type="HOGENOM" id="CLU_465628_0_0_1"/>
<protein>
    <recommendedName>
        <fullName evidence="7">Guanylate-binding protein</fullName>
    </recommendedName>
</protein>
<keyword evidence="2" id="KW-0175">Coiled coil</keyword>
<dbReference type="SUPFAM" id="SSF48340">
    <property type="entry name" value="Interferon-induced guanylate-binding protein 1 (GBP1), C-terminal domain"/>
    <property type="match status" value="1"/>
</dbReference>
<feature type="domain" description="Guanylate-binding protein N-terminal" evidence="3">
    <location>
        <begin position="32"/>
        <end position="99"/>
    </location>
</feature>
<dbReference type="GO" id="GO:0005525">
    <property type="term" value="F:GTP binding"/>
    <property type="evidence" value="ECO:0000318"/>
    <property type="project" value="GO_Central"/>
</dbReference>
<dbReference type="EMBL" id="DS469526">
    <property type="protein sequence ID" value="EDO46532.1"/>
    <property type="molecule type" value="Genomic_DNA"/>
</dbReference>
<feature type="coiled-coil region" evidence="2">
    <location>
        <begin position="383"/>
        <end position="413"/>
    </location>
</feature>
<dbReference type="PANTHER" id="PTHR10751">
    <property type="entry name" value="GUANYLATE BINDING PROTEIN"/>
    <property type="match status" value="1"/>
</dbReference>
<dbReference type="GO" id="GO:0003924">
    <property type="term" value="F:GTPase activity"/>
    <property type="evidence" value="ECO:0000318"/>
    <property type="project" value="GO_Central"/>
</dbReference>
<dbReference type="Gene3D" id="3.40.50.300">
    <property type="entry name" value="P-loop containing nucleotide triphosphate hydrolases"/>
    <property type="match status" value="2"/>
</dbReference>
<dbReference type="SUPFAM" id="SSF52540">
    <property type="entry name" value="P-loop containing nucleoside triphosphate hydrolases"/>
    <property type="match status" value="1"/>
</dbReference>
<dbReference type="Gene3D" id="1.20.1000.10">
    <property type="entry name" value="Guanylate-binding protein, C-terminal domain"/>
    <property type="match status" value="1"/>
</dbReference>
<evidence type="ECO:0000313" key="6">
    <source>
        <dbReference type="Proteomes" id="UP000001593"/>
    </source>
</evidence>
<dbReference type="InterPro" id="IPR036543">
    <property type="entry name" value="Guanylate-bd_C_sf"/>
</dbReference>
<dbReference type="InterPro" id="IPR003191">
    <property type="entry name" value="Guanylate-bd/ATL_C"/>
</dbReference>
<evidence type="ECO:0000259" key="3">
    <source>
        <dbReference type="Pfam" id="PF02263"/>
    </source>
</evidence>
<dbReference type="InParanoid" id="A7RPM0"/>
<dbReference type="Pfam" id="PF02263">
    <property type="entry name" value="GBP"/>
    <property type="match status" value="1"/>
</dbReference>
<dbReference type="Pfam" id="PF02841">
    <property type="entry name" value="GBP_C"/>
    <property type="match status" value="1"/>
</dbReference>
<keyword evidence="1" id="KW-0378">Hydrolase</keyword>
<reference evidence="5 6" key="1">
    <citation type="journal article" date="2007" name="Science">
        <title>Sea anemone genome reveals ancestral eumetazoan gene repertoire and genomic organization.</title>
        <authorList>
            <person name="Putnam N.H."/>
            <person name="Srivastava M."/>
            <person name="Hellsten U."/>
            <person name="Dirks B."/>
            <person name="Chapman J."/>
            <person name="Salamov A."/>
            <person name="Terry A."/>
            <person name="Shapiro H."/>
            <person name="Lindquist E."/>
            <person name="Kapitonov V.V."/>
            <person name="Jurka J."/>
            <person name="Genikhovich G."/>
            <person name="Grigoriev I.V."/>
            <person name="Lucas S.M."/>
            <person name="Steele R.E."/>
            <person name="Finnerty J.R."/>
            <person name="Technau U."/>
            <person name="Martindale M.Q."/>
            <person name="Rokhsar D.S."/>
        </authorList>
    </citation>
    <scope>NUCLEOTIDE SEQUENCE [LARGE SCALE GENOMIC DNA]</scope>
    <source>
        <strain evidence="6">CH2 X CH6</strain>
    </source>
</reference>
<evidence type="ECO:0008006" key="7">
    <source>
        <dbReference type="Google" id="ProtNLM"/>
    </source>
</evidence>
<evidence type="ECO:0000256" key="2">
    <source>
        <dbReference type="SAM" id="Coils"/>
    </source>
</evidence>
<dbReference type="InterPro" id="IPR015894">
    <property type="entry name" value="Guanylate-bd_N"/>
</dbReference>
<dbReference type="FunFam" id="3.40.50.300:FF:004769">
    <property type="entry name" value="Predicted protein"/>
    <property type="match status" value="1"/>
</dbReference>
<dbReference type="Proteomes" id="UP000001593">
    <property type="component" value="Unassembled WGS sequence"/>
</dbReference>
<evidence type="ECO:0000259" key="4">
    <source>
        <dbReference type="Pfam" id="PF02841"/>
    </source>
</evidence>
<feature type="coiled-coil region" evidence="2">
    <location>
        <begin position="455"/>
        <end position="551"/>
    </location>
</feature>
<dbReference type="PhylomeDB" id="A7RPM0"/>
<dbReference type="OMA" id="AMEDHRQ"/>